<gene>
    <name evidence="15" type="ORF">PV327_005804</name>
</gene>
<feature type="domain" description="Protein kinase" evidence="14">
    <location>
        <begin position="26"/>
        <end position="328"/>
    </location>
</feature>
<dbReference type="FunFam" id="3.30.200.20:FF:000227">
    <property type="entry name" value="Cyclin-dependent kinase 9"/>
    <property type="match status" value="1"/>
</dbReference>
<evidence type="ECO:0000256" key="6">
    <source>
        <dbReference type="ARBA" id="ARBA00022777"/>
    </source>
</evidence>
<dbReference type="CDD" id="cd07865">
    <property type="entry name" value="STKc_CDK9"/>
    <property type="match status" value="1"/>
</dbReference>
<evidence type="ECO:0000256" key="13">
    <source>
        <dbReference type="SAM" id="MobiDB-lite"/>
    </source>
</evidence>
<comment type="caution">
    <text evidence="15">The sequence shown here is derived from an EMBL/GenBank/DDBJ whole genome shotgun (WGS) entry which is preliminary data.</text>
</comment>
<reference evidence="15" key="2">
    <citation type="submission" date="2023-03" db="EMBL/GenBank/DDBJ databases">
        <authorList>
            <person name="Inwood S.N."/>
            <person name="Skelly J.G."/>
            <person name="Guhlin J."/>
            <person name="Harrop T.W.R."/>
            <person name="Goldson S.G."/>
            <person name="Dearden P.K."/>
        </authorList>
    </citation>
    <scope>NUCLEOTIDE SEQUENCE</scope>
    <source>
        <strain evidence="15">Lincoln</strain>
        <tissue evidence="15">Whole body</tissue>
    </source>
</reference>
<dbReference type="Gene3D" id="1.10.510.10">
    <property type="entry name" value="Transferase(Phosphotransferase) domain 1"/>
    <property type="match status" value="1"/>
</dbReference>
<dbReference type="GO" id="GO:0008353">
    <property type="term" value="F:RNA polymerase II CTD heptapeptide repeat kinase activity"/>
    <property type="evidence" value="ECO:0007669"/>
    <property type="project" value="TreeGrafter"/>
</dbReference>
<keyword evidence="4" id="KW-0808">Transferase</keyword>
<evidence type="ECO:0000256" key="4">
    <source>
        <dbReference type="ARBA" id="ARBA00022679"/>
    </source>
</evidence>
<dbReference type="PROSITE" id="PS50011">
    <property type="entry name" value="PROTEIN_KINASE_DOM"/>
    <property type="match status" value="1"/>
</dbReference>
<dbReference type="Proteomes" id="UP001168972">
    <property type="component" value="Unassembled WGS sequence"/>
</dbReference>
<keyword evidence="7 11" id="KW-0067">ATP-binding</keyword>
<proteinExistence type="inferred from homology"/>
<feature type="compositionally biased region" description="Basic residues" evidence="13">
    <location>
        <begin position="357"/>
        <end position="366"/>
    </location>
</feature>
<dbReference type="FunFam" id="1.10.510.10:FF:000203">
    <property type="entry name" value="Cyclin-dependent kinase 9"/>
    <property type="match status" value="1"/>
</dbReference>
<dbReference type="PANTHER" id="PTHR24056:SF233">
    <property type="entry name" value="CYCLIN-DEPENDENT KINASE 9"/>
    <property type="match status" value="1"/>
</dbReference>
<comment type="subcellular location">
    <subcellularLocation>
        <location evidence="1">Nucleus</location>
    </subcellularLocation>
</comment>
<dbReference type="PANTHER" id="PTHR24056">
    <property type="entry name" value="CELL DIVISION PROTEIN KINASE"/>
    <property type="match status" value="1"/>
</dbReference>
<evidence type="ECO:0000256" key="9">
    <source>
        <dbReference type="ARBA" id="ARBA00023163"/>
    </source>
</evidence>
<evidence type="ECO:0000313" key="16">
    <source>
        <dbReference type="Proteomes" id="UP001168972"/>
    </source>
</evidence>
<dbReference type="GO" id="GO:0005634">
    <property type="term" value="C:nucleus"/>
    <property type="evidence" value="ECO:0007669"/>
    <property type="project" value="UniProtKB-SubCell"/>
</dbReference>
<evidence type="ECO:0000256" key="10">
    <source>
        <dbReference type="ARBA" id="ARBA00023242"/>
    </source>
</evidence>
<dbReference type="PROSITE" id="PS00107">
    <property type="entry name" value="PROTEIN_KINASE_ATP"/>
    <property type="match status" value="1"/>
</dbReference>
<dbReference type="Gene3D" id="3.30.200.20">
    <property type="entry name" value="Phosphorylase Kinase, domain 1"/>
    <property type="match status" value="1"/>
</dbReference>
<keyword evidence="3 12" id="KW-0723">Serine/threonine-protein kinase</keyword>
<evidence type="ECO:0000256" key="12">
    <source>
        <dbReference type="RuleBase" id="RU000304"/>
    </source>
</evidence>
<evidence type="ECO:0000256" key="7">
    <source>
        <dbReference type="ARBA" id="ARBA00022840"/>
    </source>
</evidence>
<dbReference type="SMART" id="SM00220">
    <property type="entry name" value="S_TKc"/>
    <property type="match status" value="1"/>
</dbReference>
<protein>
    <recommendedName>
        <fullName evidence="14">Protein kinase domain-containing protein</fullName>
    </recommendedName>
</protein>
<dbReference type="InterPro" id="IPR000719">
    <property type="entry name" value="Prot_kinase_dom"/>
</dbReference>
<dbReference type="InterPro" id="IPR017441">
    <property type="entry name" value="Protein_kinase_ATP_BS"/>
</dbReference>
<dbReference type="PROSITE" id="PS00108">
    <property type="entry name" value="PROTEIN_KINASE_ST"/>
    <property type="match status" value="1"/>
</dbReference>
<keyword evidence="5 11" id="KW-0547">Nucleotide-binding</keyword>
<evidence type="ECO:0000313" key="15">
    <source>
        <dbReference type="EMBL" id="KAK0180132.1"/>
    </source>
</evidence>
<dbReference type="EMBL" id="JAQQBR010000003">
    <property type="protein sequence ID" value="KAK0180132.1"/>
    <property type="molecule type" value="Genomic_DNA"/>
</dbReference>
<feature type="region of interest" description="Disordered" evidence="13">
    <location>
        <begin position="354"/>
        <end position="389"/>
    </location>
</feature>
<feature type="binding site" evidence="11">
    <location>
        <position position="56"/>
    </location>
    <ligand>
        <name>ATP</name>
        <dbReference type="ChEBI" id="CHEBI:30616"/>
    </ligand>
</feature>
<keyword evidence="9" id="KW-0804">Transcription</keyword>
<dbReference type="SUPFAM" id="SSF56112">
    <property type="entry name" value="Protein kinase-like (PK-like)"/>
    <property type="match status" value="1"/>
</dbReference>
<evidence type="ECO:0000256" key="11">
    <source>
        <dbReference type="PROSITE-ProRule" id="PRU10141"/>
    </source>
</evidence>
<evidence type="ECO:0000259" key="14">
    <source>
        <dbReference type="PROSITE" id="PS50011"/>
    </source>
</evidence>
<evidence type="ECO:0000256" key="1">
    <source>
        <dbReference type="ARBA" id="ARBA00004123"/>
    </source>
</evidence>
<dbReference type="GO" id="GO:0004693">
    <property type="term" value="F:cyclin-dependent protein serine/threonine kinase activity"/>
    <property type="evidence" value="ECO:0007669"/>
    <property type="project" value="TreeGrafter"/>
</dbReference>
<organism evidence="15 16">
    <name type="scientific">Microctonus hyperodae</name>
    <name type="common">Parasitoid wasp</name>
    <dbReference type="NCBI Taxonomy" id="165561"/>
    <lineage>
        <taxon>Eukaryota</taxon>
        <taxon>Metazoa</taxon>
        <taxon>Ecdysozoa</taxon>
        <taxon>Arthropoda</taxon>
        <taxon>Hexapoda</taxon>
        <taxon>Insecta</taxon>
        <taxon>Pterygota</taxon>
        <taxon>Neoptera</taxon>
        <taxon>Endopterygota</taxon>
        <taxon>Hymenoptera</taxon>
        <taxon>Apocrita</taxon>
        <taxon>Ichneumonoidea</taxon>
        <taxon>Braconidae</taxon>
        <taxon>Euphorinae</taxon>
        <taxon>Microctonus</taxon>
    </lineage>
</organism>
<reference evidence="15" key="1">
    <citation type="journal article" date="2023" name="bioRxiv">
        <title>Scaffold-level genome assemblies of two parasitoid biocontrol wasps reveal the parthenogenesis mechanism and an associated novel virus.</title>
        <authorList>
            <person name="Inwood S."/>
            <person name="Skelly J."/>
            <person name="Guhlin J."/>
            <person name="Harrop T."/>
            <person name="Goldson S."/>
            <person name="Dearden P."/>
        </authorList>
    </citation>
    <scope>NUCLEOTIDE SEQUENCE</scope>
    <source>
        <strain evidence="15">Lincoln</strain>
        <tissue evidence="15">Whole body</tissue>
    </source>
</reference>
<dbReference type="InterPro" id="IPR050108">
    <property type="entry name" value="CDK"/>
</dbReference>
<sequence length="389" mass="44956">MIMNAKEKEKYIEEFDFPHCDESTKYEKVAKIGQGTFGEVFKARDKKNSKKFVAMKKVLMDNETEGLNIFQFPITALREIRILQLLKHENVVNLYEICRTKATQYNRYRSTFYLVFEFCEHDLAGLLSNVNVKFSLGEIKKVMQQLLNGLYYIHSNKILHRDMKAANVLITKNGILKLADFGLARAYSVHKIGSSNRYTNRVVTLWYRPPELLLGDRNYGPPVDLWGAGCIMAEMWTRSPIMQGNTEQQQLTLISQLCGSITPEVWPGVETLELYNRMELPKGQKRKVKERLKPYVKDAYGCDLLDKLLILDPNKRFDSDSALNHDFFWQDPMPCDLSKMLAQHSQSMFEYLAPPRRPGHARHGHHPVPSSHPKVTTSLVDSGYQDRVF</sequence>
<dbReference type="InterPro" id="IPR011009">
    <property type="entry name" value="Kinase-like_dom_sf"/>
</dbReference>
<evidence type="ECO:0000256" key="3">
    <source>
        <dbReference type="ARBA" id="ARBA00022527"/>
    </source>
</evidence>
<keyword evidence="16" id="KW-1185">Reference proteome</keyword>
<dbReference type="AlphaFoldDB" id="A0AA39L073"/>
<accession>A0AA39L073</accession>
<comment type="similarity">
    <text evidence="2">Belongs to the protein kinase superfamily. CMGC Ser/Thr protein kinase family. CDC2/CDKX subfamily.</text>
</comment>
<keyword evidence="8" id="KW-0805">Transcription regulation</keyword>
<keyword evidence="6" id="KW-0418">Kinase</keyword>
<dbReference type="GO" id="GO:0005524">
    <property type="term" value="F:ATP binding"/>
    <property type="evidence" value="ECO:0007669"/>
    <property type="project" value="UniProtKB-UniRule"/>
</dbReference>
<evidence type="ECO:0000256" key="8">
    <source>
        <dbReference type="ARBA" id="ARBA00023015"/>
    </source>
</evidence>
<name>A0AA39L073_MICHY</name>
<evidence type="ECO:0000256" key="5">
    <source>
        <dbReference type="ARBA" id="ARBA00022741"/>
    </source>
</evidence>
<evidence type="ECO:0000256" key="2">
    <source>
        <dbReference type="ARBA" id="ARBA00006485"/>
    </source>
</evidence>
<dbReference type="InterPro" id="IPR008271">
    <property type="entry name" value="Ser/Thr_kinase_AS"/>
</dbReference>
<keyword evidence="10" id="KW-0539">Nucleus</keyword>
<dbReference type="Pfam" id="PF00069">
    <property type="entry name" value="Pkinase"/>
    <property type="match status" value="1"/>
</dbReference>